<evidence type="ECO:0000313" key="10">
    <source>
        <dbReference type="Proteomes" id="UP000318995"/>
    </source>
</evidence>
<dbReference type="OrthoDB" id="9810181at2"/>
<comment type="subcellular location">
    <subcellularLocation>
        <location evidence="1">Membrane</location>
        <topology evidence="1">Multi-pass membrane protein</topology>
    </subcellularLocation>
</comment>
<feature type="transmembrane region" description="Helical" evidence="8">
    <location>
        <begin position="223"/>
        <end position="241"/>
    </location>
</feature>
<dbReference type="PANTHER" id="PTHR48086">
    <property type="entry name" value="SODIUM/PROLINE SYMPORTER-RELATED"/>
    <property type="match status" value="1"/>
</dbReference>
<dbReference type="InterPro" id="IPR050277">
    <property type="entry name" value="Sodium:Solute_Symporter"/>
</dbReference>
<gene>
    <name evidence="9" type="primary">sglT_3</name>
    <name evidence="9" type="ORF">Pla111_18930</name>
</gene>
<feature type="transmembrane region" description="Helical" evidence="8">
    <location>
        <begin position="115"/>
        <end position="143"/>
    </location>
</feature>
<evidence type="ECO:0000256" key="3">
    <source>
        <dbReference type="ARBA" id="ARBA00022448"/>
    </source>
</evidence>
<evidence type="ECO:0000256" key="5">
    <source>
        <dbReference type="ARBA" id="ARBA00022989"/>
    </source>
</evidence>
<dbReference type="Proteomes" id="UP000318995">
    <property type="component" value="Unassembled WGS sequence"/>
</dbReference>
<evidence type="ECO:0000256" key="4">
    <source>
        <dbReference type="ARBA" id="ARBA00022692"/>
    </source>
</evidence>
<feature type="transmembrane region" description="Helical" evidence="8">
    <location>
        <begin position="362"/>
        <end position="381"/>
    </location>
</feature>
<name>A0A5C5WB05_9BACT</name>
<feature type="transmembrane region" description="Helical" evidence="8">
    <location>
        <begin position="76"/>
        <end position="94"/>
    </location>
</feature>
<evidence type="ECO:0000256" key="8">
    <source>
        <dbReference type="SAM" id="Phobius"/>
    </source>
</evidence>
<feature type="transmembrane region" description="Helical" evidence="8">
    <location>
        <begin position="155"/>
        <end position="175"/>
    </location>
</feature>
<dbReference type="InterPro" id="IPR001734">
    <property type="entry name" value="Na/solute_symporter"/>
</dbReference>
<dbReference type="AlphaFoldDB" id="A0A5C5WB05"/>
<keyword evidence="6 8" id="KW-0472">Membrane</keyword>
<proteinExistence type="inferred from homology"/>
<organism evidence="9 10">
    <name type="scientific">Botrimarina hoheduenensis</name>
    <dbReference type="NCBI Taxonomy" id="2528000"/>
    <lineage>
        <taxon>Bacteria</taxon>
        <taxon>Pseudomonadati</taxon>
        <taxon>Planctomycetota</taxon>
        <taxon>Planctomycetia</taxon>
        <taxon>Pirellulales</taxon>
        <taxon>Lacipirellulaceae</taxon>
        <taxon>Botrimarina</taxon>
    </lineage>
</organism>
<keyword evidence="3" id="KW-0813">Transport</keyword>
<feature type="transmembrane region" description="Helical" evidence="8">
    <location>
        <begin position="419"/>
        <end position="439"/>
    </location>
</feature>
<sequence>MLIFFVVVYLLASIALGLWFARGVSNTSDYAVAGRSLPLSIIIATTFATWFGSETVIGIPAKFIEGGMRDTAEDPWGAALCLILVGMFFARKLYGMTLLTINDYYRQRYGMAVEVFCSLASILSYLGWVAAQITALGLVFSHLLEDSITPLTGTYIATVVVLFYTMYGGMFSVAITDFIQMIVIVICLTAIAIIAGNMAGGPARVLEVAQQREMLNLFPPLDAKSILFYIGSAITLMLGSIPQQDIFQRVMSAKSADIAAKGAMIGGAAYLLFAFIPMYVVTTGYLLMPSEMEALIADDAQKVLPTLITMHMHPGVKAMFFGALLAAIMSTASATILAPSTVFVQNLLRNFVPSMSDRMELLLMRITVVVFTLLVLVYSLVMEGASVYDLVSSAYQVPLVSAFVPLVAGLYWPRANNSGAILSIVLGISVWSLFCWTPLGEAFPQQLAGLIAAVVGMVAGSILTTKPTHELAESIS</sequence>
<comment type="caution">
    <text evidence="9">The sequence shown here is derived from an EMBL/GenBank/DDBJ whole genome shotgun (WGS) entry which is preliminary data.</text>
</comment>
<accession>A0A5C5WB05</accession>
<dbReference type="CDD" id="cd11474">
    <property type="entry name" value="SLC5sbd_CHT"/>
    <property type="match status" value="1"/>
</dbReference>
<feature type="transmembrane region" description="Helical" evidence="8">
    <location>
        <begin position="445"/>
        <end position="464"/>
    </location>
</feature>
<reference evidence="9 10" key="1">
    <citation type="submission" date="2019-02" db="EMBL/GenBank/DDBJ databases">
        <title>Deep-cultivation of Planctomycetes and their phenomic and genomic characterization uncovers novel biology.</title>
        <authorList>
            <person name="Wiegand S."/>
            <person name="Jogler M."/>
            <person name="Boedeker C."/>
            <person name="Pinto D."/>
            <person name="Vollmers J."/>
            <person name="Rivas-Marin E."/>
            <person name="Kohn T."/>
            <person name="Peeters S.H."/>
            <person name="Heuer A."/>
            <person name="Rast P."/>
            <person name="Oberbeckmann S."/>
            <person name="Bunk B."/>
            <person name="Jeske O."/>
            <person name="Meyerdierks A."/>
            <person name="Storesund J.E."/>
            <person name="Kallscheuer N."/>
            <person name="Luecker S."/>
            <person name="Lage O.M."/>
            <person name="Pohl T."/>
            <person name="Merkel B.J."/>
            <person name="Hornburger P."/>
            <person name="Mueller R.-W."/>
            <person name="Bruemmer F."/>
            <person name="Labrenz M."/>
            <person name="Spormann A.M."/>
            <person name="Op Den Camp H."/>
            <person name="Overmann J."/>
            <person name="Amann R."/>
            <person name="Jetten M.S.M."/>
            <person name="Mascher T."/>
            <person name="Medema M.H."/>
            <person name="Devos D.P."/>
            <person name="Kaster A.-K."/>
            <person name="Ovreas L."/>
            <person name="Rohde M."/>
            <person name="Galperin M.Y."/>
            <person name="Jogler C."/>
        </authorList>
    </citation>
    <scope>NUCLEOTIDE SEQUENCE [LARGE SCALE GENOMIC DNA]</scope>
    <source>
        <strain evidence="9 10">Pla111</strain>
    </source>
</reference>
<evidence type="ECO:0000256" key="2">
    <source>
        <dbReference type="ARBA" id="ARBA00006434"/>
    </source>
</evidence>
<feature type="transmembrane region" description="Helical" evidence="8">
    <location>
        <begin position="319"/>
        <end position="342"/>
    </location>
</feature>
<dbReference type="InterPro" id="IPR038377">
    <property type="entry name" value="Na/Glc_symporter_sf"/>
</dbReference>
<feature type="transmembrane region" description="Helical" evidence="8">
    <location>
        <begin position="262"/>
        <end position="282"/>
    </location>
</feature>
<keyword evidence="10" id="KW-1185">Reference proteome</keyword>
<dbReference type="RefSeq" id="WP_146573574.1">
    <property type="nucleotide sequence ID" value="NZ_SJPH01000003.1"/>
</dbReference>
<comment type="similarity">
    <text evidence="2 7">Belongs to the sodium:solute symporter (SSF) (TC 2.A.21) family.</text>
</comment>
<feature type="transmembrane region" description="Helical" evidence="8">
    <location>
        <begin position="393"/>
        <end position="412"/>
    </location>
</feature>
<dbReference type="Pfam" id="PF00474">
    <property type="entry name" value="SSF"/>
    <property type="match status" value="1"/>
</dbReference>
<evidence type="ECO:0000256" key="6">
    <source>
        <dbReference type="ARBA" id="ARBA00023136"/>
    </source>
</evidence>
<dbReference type="PANTHER" id="PTHR48086:SF7">
    <property type="entry name" value="SODIUM-SOLUTE SYMPORTER-RELATED"/>
    <property type="match status" value="1"/>
</dbReference>
<keyword evidence="4 8" id="KW-0812">Transmembrane</keyword>
<dbReference type="Gene3D" id="1.20.1730.10">
    <property type="entry name" value="Sodium/glucose cotransporter"/>
    <property type="match status" value="1"/>
</dbReference>
<evidence type="ECO:0000256" key="7">
    <source>
        <dbReference type="RuleBase" id="RU362091"/>
    </source>
</evidence>
<dbReference type="GO" id="GO:0005886">
    <property type="term" value="C:plasma membrane"/>
    <property type="evidence" value="ECO:0007669"/>
    <property type="project" value="TreeGrafter"/>
</dbReference>
<protein>
    <submittedName>
        <fullName evidence="9">Sodium/glucose cotransporter</fullName>
    </submittedName>
</protein>
<dbReference type="EMBL" id="SJPH01000003">
    <property type="protein sequence ID" value="TWT46792.1"/>
    <property type="molecule type" value="Genomic_DNA"/>
</dbReference>
<evidence type="ECO:0000256" key="1">
    <source>
        <dbReference type="ARBA" id="ARBA00004141"/>
    </source>
</evidence>
<keyword evidence="5 8" id="KW-1133">Transmembrane helix</keyword>
<feature type="transmembrane region" description="Helical" evidence="8">
    <location>
        <begin position="182"/>
        <end position="203"/>
    </location>
</feature>
<evidence type="ECO:0000313" key="9">
    <source>
        <dbReference type="EMBL" id="TWT46792.1"/>
    </source>
</evidence>
<dbReference type="PROSITE" id="PS50283">
    <property type="entry name" value="NA_SOLUT_SYMP_3"/>
    <property type="match status" value="1"/>
</dbReference>
<dbReference type="GO" id="GO:0022857">
    <property type="term" value="F:transmembrane transporter activity"/>
    <property type="evidence" value="ECO:0007669"/>
    <property type="project" value="InterPro"/>
</dbReference>